<name>A0ABQ4QJQ1_9HYPH</name>
<protein>
    <submittedName>
        <fullName evidence="7">FAD-containing monooxygenase EthA</fullName>
    </submittedName>
</protein>
<evidence type="ECO:0000256" key="2">
    <source>
        <dbReference type="ARBA" id="ARBA00010139"/>
    </source>
</evidence>
<proteinExistence type="inferred from homology"/>
<dbReference type="RefSeq" id="WP_147830729.1">
    <property type="nucleotide sequence ID" value="NZ_BPQG01000044.1"/>
</dbReference>
<keyword evidence="6 7" id="KW-0503">Monooxygenase</keyword>
<comment type="caution">
    <text evidence="7">The sequence shown here is derived from an EMBL/GenBank/DDBJ whole genome shotgun (WGS) entry which is preliminary data.</text>
</comment>
<evidence type="ECO:0000256" key="1">
    <source>
        <dbReference type="ARBA" id="ARBA00001974"/>
    </source>
</evidence>
<dbReference type="Gene3D" id="3.50.50.60">
    <property type="entry name" value="FAD/NAD(P)-binding domain"/>
    <property type="match status" value="3"/>
</dbReference>
<keyword evidence="3" id="KW-0285">Flavoprotein</keyword>
<dbReference type="SUPFAM" id="SSF51905">
    <property type="entry name" value="FAD/NAD(P)-binding domain"/>
    <property type="match status" value="1"/>
</dbReference>
<accession>A0ABQ4QJQ1</accession>
<organism evidence="7 8">
    <name type="scientific">Methylobacterium cerastii</name>
    <dbReference type="NCBI Taxonomy" id="932741"/>
    <lineage>
        <taxon>Bacteria</taxon>
        <taxon>Pseudomonadati</taxon>
        <taxon>Pseudomonadota</taxon>
        <taxon>Alphaproteobacteria</taxon>
        <taxon>Hyphomicrobiales</taxon>
        <taxon>Methylobacteriaceae</taxon>
        <taxon>Methylobacterium</taxon>
    </lineage>
</organism>
<evidence type="ECO:0000256" key="5">
    <source>
        <dbReference type="ARBA" id="ARBA00023002"/>
    </source>
</evidence>
<dbReference type="PANTHER" id="PTHR43872:SF1">
    <property type="entry name" value="MONOOXYGENASE, PUTATIVE (AFU_ORTHOLOGUE AFUA_8G02570)-RELATED"/>
    <property type="match status" value="1"/>
</dbReference>
<evidence type="ECO:0000313" key="7">
    <source>
        <dbReference type="EMBL" id="GJD44974.1"/>
    </source>
</evidence>
<keyword evidence="4" id="KW-0274">FAD</keyword>
<comment type="cofactor">
    <cofactor evidence="1">
        <name>FAD</name>
        <dbReference type="ChEBI" id="CHEBI:57692"/>
    </cofactor>
</comment>
<gene>
    <name evidence="7" type="primary">ethA</name>
    <name evidence="7" type="ORF">AFCDBAGC_2843</name>
</gene>
<dbReference type="Pfam" id="PF00743">
    <property type="entry name" value="FMO-like"/>
    <property type="match status" value="1"/>
</dbReference>
<evidence type="ECO:0000313" key="8">
    <source>
        <dbReference type="Proteomes" id="UP001055117"/>
    </source>
</evidence>
<evidence type="ECO:0000256" key="4">
    <source>
        <dbReference type="ARBA" id="ARBA00022827"/>
    </source>
</evidence>
<keyword evidence="8" id="KW-1185">Reference proteome</keyword>
<dbReference type="InterPro" id="IPR020946">
    <property type="entry name" value="Flavin_mOase-like"/>
</dbReference>
<keyword evidence="5" id="KW-0560">Oxidoreductase</keyword>
<dbReference type="Pfam" id="PF13450">
    <property type="entry name" value="NAD_binding_8"/>
    <property type="match status" value="1"/>
</dbReference>
<comment type="similarity">
    <text evidence="2">Belongs to the FAD-binding monooxygenase family.</text>
</comment>
<dbReference type="InterPro" id="IPR036188">
    <property type="entry name" value="FAD/NAD-bd_sf"/>
</dbReference>
<sequence>MNDAADDAAPTKAAAPAKIGFAAAAGREARHVDVLVVGAGLSGIVMGHYLQTECPQKTYAILEARDAIGGTWDLFRYPGLRSDSDLYTFGFSFRPWRSDKAIADGASILAYVRETATAEGIDRHIRFGTRVVRAAWDSAAALWTLDAEVGAAAEPVRYTCRMLSVCAGYYAYDHGYSPDFPGRERFAGPVVHPQAWPEDLSWAGKRVVVIGSGATAVTLVPAMAETARHVTMLQRSPTYVVALPSRDQIADWLRQKLPAGLAHRLTRAKNVALGIVFYQFARRKPQAMTQRILDGVRAQLGPDYDVGKHFTPSYKPWDQRLCLVPDGDLFKAIRSGAASVETDTIASFTEDGLRLASGKTLPADIVVTATGLRMKLLGGMTLTVDGRAVEPEDTFLYKGMMLSGVPNFAVTIGYTNASWTLKSELTARYLCRLIKHMDANGFTRCEPLADVARLNATPTLPLTSGYVTRAAHLLPKQADTKPWKLHQNYILDTAALKFGRLDDGTMRFSRSEPAKRAA</sequence>
<reference evidence="7 8" key="1">
    <citation type="journal article" date="2021" name="Front. Microbiol.">
        <title>Comprehensive Comparative Genomics and Phenotyping of Methylobacterium Species.</title>
        <authorList>
            <person name="Alessa O."/>
            <person name="Ogura Y."/>
            <person name="Fujitani Y."/>
            <person name="Takami H."/>
            <person name="Hayashi T."/>
            <person name="Sahin N."/>
            <person name="Tani A."/>
        </authorList>
    </citation>
    <scope>NUCLEOTIDE SEQUENCE [LARGE SCALE GENOMIC DNA]</scope>
    <source>
        <strain evidence="7 8">DSM 23679</strain>
    </source>
</reference>
<dbReference type="GO" id="GO:0004497">
    <property type="term" value="F:monooxygenase activity"/>
    <property type="evidence" value="ECO:0007669"/>
    <property type="project" value="UniProtKB-KW"/>
</dbReference>
<dbReference type="Proteomes" id="UP001055117">
    <property type="component" value="Unassembled WGS sequence"/>
</dbReference>
<evidence type="ECO:0000256" key="6">
    <source>
        <dbReference type="ARBA" id="ARBA00023033"/>
    </source>
</evidence>
<evidence type="ECO:0000256" key="3">
    <source>
        <dbReference type="ARBA" id="ARBA00022630"/>
    </source>
</evidence>
<dbReference type="PANTHER" id="PTHR43872">
    <property type="entry name" value="MONOOXYGENASE, PUTATIVE (AFU_ORTHOLOGUE AFUA_8G02570)-RELATED"/>
    <property type="match status" value="1"/>
</dbReference>
<dbReference type="InterPro" id="IPR051820">
    <property type="entry name" value="FAD-binding_MO"/>
</dbReference>
<dbReference type="EMBL" id="BPQG01000044">
    <property type="protein sequence ID" value="GJD44974.1"/>
    <property type="molecule type" value="Genomic_DNA"/>
</dbReference>